<keyword evidence="5" id="KW-0446">Lipid-binding</keyword>
<comment type="caution">
    <text evidence="8">The sequence shown here is derived from an EMBL/GenBank/DDBJ whole genome shotgun (WGS) entry which is preliminary data.</text>
</comment>
<dbReference type="InterPro" id="IPR012762">
    <property type="entry name" value="Ubiq_biosynth_COQ9"/>
</dbReference>
<reference evidence="8 9" key="1">
    <citation type="submission" date="2010-04" db="EMBL/GenBank/DDBJ databases">
        <authorList>
            <person name="Qin X."/>
            <person name="Bachman B."/>
            <person name="Battles P."/>
            <person name="Bell A."/>
            <person name="Bess C."/>
            <person name="Bickham C."/>
            <person name="Chaboub L."/>
            <person name="Chen D."/>
            <person name="Coyle M."/>
            <person name="Deiros D.R."/>
            <person name="Dinh H."/>
            <person name="Forbes L."/>
            <person name="Fowler G."/>
            <person name="Francisco L."/>
            <person name="Fu Q."/>
            <person name="Gubbala S."/>
            <person name="Hale W."/>
            <person name="Han Y."/>
            <person name="Hemphill L."/>
            <person name="Highlander S.K."/>
            <person name="Hirani K."/>
            <person name="Hogues M."/>
            <person name="Jackson L."/>
            <person name="Jakkamsetti A."/>
            <person name="Javaid M."/>
            <person name="Jiang H."/>
            <person name="Korchina V."/>
            <person name="Kovar C."/>
            <person name="Lara F."/>
            <person name="Lee S."/>
            <person name="Mata R."/>
            <person name="Mathew T."/>
            <person name="Moen C."/>
            <person name="Morales K."/>
            <person name="Munidasa M."/>
            <person name="Nazareth L."/>
            <person name="Ngo R."/>
            <person name="Nguyen L."/>
            <person name="Okwuonu G."/>
            <person name="Ongeri F."/>
            <person name="Patil S."/>
            <person name="Petrosino J."/>
            <person name="Pham C."/>
            <person name="Pham P."/>
            <person name="Pu L.-L."/>
            <person name="Puazo M."/>
            <person name="Raj R."/>
            <person name="Reid J."/>
            <person name="Rouhana J."/>
            <person name="Saada N."/>
            <person name="Shang Y."/>
            <person name="Simmons D."/>
            <person name="Thornton R."/>
            <person name="Warren J."/>
            <person name="Weissenberger G."/>
            <person name="Zhang J."/>
            <person name="Zhang L."/>
            <person name="Zhou C."/>
            <person name="Zhu D."/>
            <person name="Muzny D."/>
            <person name="Worley K."/>
            <person name="Gibbs R."/>
        </authorList>
    </citation>
    <scope>NUCLEOTIDE SEQUENCE [LARGE SCALE GENOMIC DNA]</scope>
    <source>
        <strain evidence="8 9">ATCC 49957</strain>
    </source>
</reference>
<evidence type="ECO:0000313" key="8">
    <source>
        <dbReference type="EMBL" id="EFH11038.1"/>
    </source>
</evidence>
<dbReference type="Proteomes" id="UP000005324">
    <property type="component" value="Unassembled WGS sequence"/>
</dbReference>
<organism evidence="8 9">
    <name type="scientific">Pseudoroseomonas cervicalis ATCC 49957</name>
    <dbReference type="NCBI Taxonomy" id="525371"/>
    <lineage>
        <taxon>Bacteria</taxon>
        <taxon>Pseudomonadati</taxon>
        <taxon>Pseudomonadota</taxon>
        <taxon>Alphaproteobacteria</taxon>
        <taxon>Acetobacterales</taxon>
        <taxon>Roseomonadaceae</taxon>
        <taxon>Roseomonas</taxon>
    </lineage>
</organism>
<dbReference type="EMBL" id="ADVL01000543">
    <property type="protein sequence ID" value="EFH11038.1"/>
    <property type="molecule type" value="Genomic_DNA"/>
</dbReference>
<comment type="function">
    <text evidence="6">Membrane-associated protein that warps the membrane surface to access and bind aromatic isoprenes with high specificity, including ubiquinone (CoQ) isoprene intermediates and presents them directly to COQ7, therefore facilitating the COQ7-mediated hydroxylase step. Participates in the biosynthesis of coenzyme Q, also named ubiquinone, an essential lipid-soluble electron transporter for aerobic cellular respiration.</text>
</comment>
<comment type="pathway">
    <text evidence="1">Cofactor biosynthesis; ubiquinone biosynthesis.</text>
</comment>
<evidence type="ECO:0000256" key="6">
    <source>
        <dbReference type="ARBA" id="ARBA00058104"/>
    </source>
</evidence>
<evidence type="ECO:0000256" key="4">
    <source>
        <dbReference type="ARBA" id="ARBA00022946"/>
    </source>
</evidence>
<keyword evidence="3" id="KW-0831">Ubiquinone biosynthesis</keyword>
<feature type="domain" description="COQ9 C-terminal" evidence="7">
    <location>
        <begin position="88"/>
        <end position="157"/>
    </location>
</feature>
<evidence type="ECO:0000256" key="5">
    <source>
        <dbReference type="ARBA" id="ARBA00023121"/>
    </source>
</evidence>
<keyword evidence="9" id="KW-1185">Reference proteome</keyword>
<dbReference type="PANTHER" id="PTHR21427:SF19">
    <property type="entry name" value="UBIQUINONE BIOSYNTHESIS PROTEIN COQ9, MITOCHONDRIAL"/>
    <property type="match status" value="1"/>
</dbReference>
<evidence type="ECO:0000256" key="3">
    <source>
        <dbReference type="ARBA" id="ARBA00022688"/>
    </source>
</evidence>
<dbReference type="GO" id="GO:0008289">
    <property type="term" value="F:lipid binding"/>
    <property type="evidence" value="ECO:0007669"/>
    <property type="project" value="UniProtKB-KW"/>
</dbReference>
<protein>
    <submittedName>
        <fullName evidence="8">RpsU-divergently transcribed protein</fullName>
    </submittedName>
</protein>
<gene>
    <name evidence="8" type="ORF">HMPREF0731_2742</name>
</gene>
<dbReference type="InterPro" id="IPR013718">
    <property type="entry name" value="COQ9_C"/>
</dbReference>
<dbReference type="NCBIfam" id="TIGR02396">
    <property type="entry name" value="diverge_rpsU"/>
    <property type="match status" value="1"/>
</dbReference>
<feature type="non-terminal residue" evidence="8">
    <location>
        <position position="1"/>
    </location>
</feature>
<proteinExistence type="inferred from homology"/>
<dbReference type="HOGENOM" id="CLU_1521068_0_0_5"/>
<dbReference type="PANTHER" id="PTHR21427">
    <property type="entry name" value="UBIQUINONE BIOSYNTHESIS PROTEIN COQ9, MITOCHONDRIAL"/>
    <property type="match status" value="1"/>
</dbReference>
<dbReference type="GO" id="GO:0006744">
    <property type="term" value="P:ubiquinone biosynthetic process"/>
    <property type="evidence" value="ECO:0007669"/>
    <property type="project" value="UniProtKB-KW"/>
</dbReference>
<dbReference type="RefSeq" id="WP_007006660.1">
    <property type="nucleotide sequence ID" value="NZ_GG771254.1"/>
</dbReference>
<keyword evidence="4" id="KW-0809">Transit peptide</keyword>
<evidence type="ECO:0000256" key="2">
    <source>
        <dbReference type="ARBA" id="ARBA00010766"/>
    </source>
</evidence>
<sequence>LRAGLAAAGETPDAAAWLFPRGPAGMVEAWCDLADRDMAEAAAGMALETQRIPARIRALVALRLRQQRPHKEAVRRAMALLALPWNAAVAARATARTTDAIWQAAGDTSNDFSFYTRRASLAGVYGTTLAFWLTDADPDDGATLAFLDRRLADLARLQRRPGRRPAATGQAEAAAP</sequence>
<dbReference type="Gene3D" id="1.10.357.10">
    <property type="entry name" value="Tetracycline Repressor, domain 2"/>
    <property type="match status" value="1"/>
</dbReference>
<evidence type="ECO:0000256" key="1">
    <source>
        <dbReference type="ARBA" id="ARBA00004749"/>
    </source>
</evidence>
<comment type="similarity">
    <text evidence="2">Belongs to the COQ9 family.</text>
</comment>
<evidence type="ECO:0000259" key="7">
    <source>
        <dbReference type="Pfam" id="PF08511"/>
    </source>
</evidence>
<name>D5RNT1_9PROT</name>
<accession>D5RNT1</accession>
<evidence type="ECO:0000313" key="9">
    <source>
        <dbReference type="Proteomes" id="UP000005324"/>
    </source>
</evidence>
<dbReference type="OrthoDB" id="7201143at2"/>
<dbReference type="Pfam" id="PF08511">
    <property type="entry name" value="COQ9"/>
    <property type="match status" value="1"/>
</dbReference>
<dbReference type="AlphaFoldDB" id="D5RNT1"/>